<dbReference type="PANTHER" id="PTHR13932">
    <property type="entry name" value="COPROPORPHYRINIGEN III OXIDASE"/>
    <property type="match status" value="1"/>
</dbReference>
<dbReference type="SUPFAM" id="SSF102114">
    <property type="entry name" value="Radical SAM enzymes"/>
    <property type="match status" value="1"/>
</dbReference>
<dbReference type="EMBL" id="JQ844223">
    <property type="protein sequence ID" value="AGS53145.1"/>
    <property type="molecule type" value="Genomic_DNA"/>
</dbReference>
<organism evidence="4">
    <name type="scientific">uncultured bacterium contig00060</name>
    <dbReference type="NCBI Taxonomy" id="1181543"/>
    <lineage>
        <taxon>Bacteria</taxon>
        <taxon>environmental samples</taxon>
    </lineage>
</organism>
<dbReference type="GO" id="GO:0051539">
    <property type="term" value="F:4 iron, 4 sulfur cluster binding"/>
    <property type="evidence" value="ECO:0007669"/>
    <property type="project" value="UniProtKB-UniRule"/>
</dbReference>
<dbReference type="InterPro" id="IPR004559">
    <property type="entry name" value="HemW-like"/>
</dbReference>
<evidence type="ECO:0000256" key="1">
    <source>
        <dbReference type="ARBA" id="ARBA00006100"/>
    </source>
</evidence>
<dbReference type="GO" id="GO:0046872">
    <property type="term" value="F:metal ion binding"/>
    <property type="evidence" value="ECO:0007669"/>
    <property type="project" value="UniProtKB-UniRule"/>
</dbReference>
<keyword evidence="2" id="KW-0143">Chaperone</keyword>
<dbReference type="GO" id="GO:0004109">
    <property type="term" value="F:coproporphyrinogen oxidase activity"/>
    <property type="evidence" value="ECO:0007669"/>
    <property type="project" value="InterPro"/>
</dbReference>
<dbReference type="SFLD" id="SFLDS00029">
    <property type="entry name" value="Radical_SAM"/>
    <property type="match status" value="1"/>
</dbReference>
<dbReference type="AlphaFoldDB" id="A0A806KER4"/>
<dbReference type="InterPro" id="IPR006638">
    <property type="entry name" value="Elp3/MiaA/NifB-like_rSAM"/>
</dbReference>
<name>A0A806KER4_9BACT</name>
<dbReference type="GO" id="GO:0005737">
    <property type="term" value="C:cytoplasm"/>
    <property type="evidence" value="ECO:0007669"/>
    <property type="project" value="UniProtKB-SubCell"/>
</dbReference>
<proteinExistence type="inferred from homology"/>
<dbReference type="Gene3D" id="3.80.30.20">
    <property type="entry name" value="tm_1862 like domain"/>
    <property type="match status" value="1"/>
</dbReference>
<dbReference type="SFLD" id="SFLDF00562">
    <property type="entry name" value="HemN-like__clustered_with_heat"/>
    <property type="match status" value="1"/>
</dbReference>
<dbReference type="InterPro" id="IPR007197">
    <property type="entry name" value="rSAM"/>
</dbReference>
<dbReference type="SFLD" id="SFLDG01082">
    <property type="entry name" value="B12-binding_domain_containing"/>
    <property type="match status" value="1"/>
</dbReference>
<keyword evidence="2" id="KW-0004">4Fe-4S</keyword>
<dbReference type="NCBIfam" id="TIGR00539">
    <property type="entry name" value="hemN_rel"/>
    <property type="match status" value="1"/>
</dbReference>
<comment type="similarity">
    <text evidence="1">Belongs to the anaerobic coproporphyrinogen-III oxidase family. HemW subfamily.</text>
</comment>
<keyword evidence="2" id="KW-0411">Iron-sulfur</keyword>
<dbReference type="GO" id="GO:0006779">
    <property type="term" value="P:porphyrin-containing compound biosynthetic process"/>
    <property type="evidence" value="ECO:0007669"/>
    <property type="project" value="InterPro"/>
</dbReference>
<keyword evidence="4" id="KW-0560">Oxidoreductase</keyword>
<dbReference type="SMART" id="SM00729">
    <property type="entry name" value="Elp3"/>
    <property type="match status" value="1"/>
</dbReference>
<evidence type="ECO:0000313" key="4">
    <source>
        <dbReference type="EMBL" id="AGS53145.1"/>
    </source>
</evidence>
<dbReference type="InterPro" id="IPR034505">
    <property type="entry name" value="Coproporphyrinogen-III_oxidase"/>
</dbReference>
<keyword evidence="2" id="KW-0949">S-adenosyl-L-methionine</keyword>
<keyword evidence="2" id="KW-0349">Heme</keyword>
<accession>A0A806KER4</accession>
<dbReference type="InterPro" id="IPR023404">
    <property type="entry name" value="rSAM_horseshoe"/>
</dbReference>
<protein>
    <recommendedName>
        <fullName evidence="2">Heme chaperone HemW</fullName>
    </recommendedName>
</protein>
<keyword evidence="2" id="KW-0479">Metal-binding</keyword>
<evidence type="ECO:0000256" key="2">
    <source>
        <dbReference type="RuleBase" id="RU364116"/>
    </source>
</evidence>
<evidence type="ECO:0000259" key="3">
    <source>
        <dbReference type="SMART" id="SM00729"/>
    </source>
</evidence>
<sequence length="374" mass="42707">MSLDLSLYIHIPFCSSFCDYCDFFSVKTKDVSDEYIEKYLKALITDINYQIEYFNVRNIPTVYIGGGTPSVPGKRIKILLDALNKIKNFSPLEFTVEANPESISEEFLCICKEGGVNRLSLGVQTFHEPARRAVNRAVNCANNMLEEKITIACRYFPDSISLDLVTGLPCQTEKTAIEDIKRILDFSPSHVSLYSLTVEKGTPLETKIKTKELTLPGNELSDSLWFTSKNALEEAGFLHYEVSNFAKNGKECLHNIRYWRMEEWLGAGTAASGTVIDRKNKTAKRYTYKPDIDAYINSPLINTAICENIDMHTLICDFLLMGYRYYKGPDEEDFKKIFNCGIEDFIPRTLLKWKNKDKMLFLNSFLSDAFEELG</sequence>
<comment type="function">
    <text evidence="2">Probably acts as a heme chaperone, transferring heme to an unknown acceptor. Binds one molecule of heme per monomer, possibly covalently. Binds 1 [4Fe-4S] cluster. The cluster is coordinated with 3 cysteines and an exchangeable S-adenosyl-L-methionine.</text>
</comment>
<keyword evidence="2" id="KW-0963">Cytoplasm</keyword>
<comment type="subcellular location">
    <subcellularLocation>
        <location evidence="2">Cytoplasm</location>
    </subcellularLocation>
</comment>
<dbReference type="Pfam" id="PF04055">
    <property type="entry name" value="Radical_SAM"/>
    <property type="match status" value="1"/>
</dbReference>
<dbReference type="InterPro" id="IPR058240">
    <property type="entry name" value="rSAM_sf"/>
</dbReference>
<feature type="domain" description="Elp3/MiaA/NifB-like radical SAM core" evidence="3">
    <location>
        <begin position="4"/>
        <end position="227"/>
    </location>
</feature>
<dbReference type="PANTHER" id="PTHR13932:SF5">
    <property type="entry name" value="RADICAL S-ADENOSYL METHIONINE DOMAIN-CONTAINING PROTEIN 1, MITOCHONDRIAL"/>
    <property type="match status" value="1"/>
</dbReference>
<dbReference type="SFLD" id="SFLDG01065">
    <property type="entry name" value="anaerobic_coproporphyrinogen-I"/>
    <property type="match status" value="1"/>
</dbReference>
<keyword evidence="2" id="KW-0408">Iron</keyword>
<reference evidence="4" key="1">
    <citation type="submission" date="2012-03" db="EMBL/GenBank/DDBJ databases">
        <title>Functional metagenomics reveals considerable lignocellulase gene clusters in the gut microbiome of a wood-feeding higher termite.</title>
        <authorList>
            <person name="Liu N."/>
        </authorList>
    </citation>
    <scope>NUCLEOTIDE SEQUENCE</scope>
</reference>